<name>L1JQB1_GUITC</name>
<evidence type="ECO:0000256" key="2">
    <source>
        <dbReference type="SAM" id="MobiDB-lite"/>
    </source>
</evidence>
<dbReference type="HOGENOM" id="CLU_519234_0_0_1"/>
<dbReference type="PANTHER" id="PTHR12181">
    <property type="entry name" value="LIPIN"/>
    <property type="match status" value="1"/>
</dbReference>
<dbReference type="Pfam" id="PF08235">
    <property type="entry name" value="LNS2"/>
    <property type="match status" value="1"/>
</dbReference>
<dbReference type="InterPro" id="IPR026058">
    <property type="entry name" value="LIPIN"/>
</dbReference>
<reference evidence="6" key="2">
    <citation type="submission" date="2012-11" db="EMBL/GenBank/DDBJ databases">
        <authorList>
            <person name="Kuo A."/>
            <person name="Curtis B.A."/>
            <person name="Tanifuji G."/>
            <person name="Burki F."/>
            <person name="Gruber A."/>
            <person name="Irimia M."/>
            <person name="Maruyama S."/>
            <person name="Arias M.C."/>
            <person name="Ball S.G."/>
            <person name="Gile G.H."/>
            <person name="Hirakawa Y."/>
            <person name="Hopkins J.F."/>
            <person name="Rensing S.A."/>
            <person name="Schmutz J."/>
            <person name="Symeonidi A."/>
            <person name="Elias M."/>
            <person name="Eveleigh R.J."/>
            <person name="Herman E.K."/>
            <person name="Klute M.J."/>
            <person name="Nakayama T."/>
            <person name="Obornik M."/>
            <person name="Reyes-Prieto A."/>
            <person name="Armbrust E.V."/>
            <person name="Aves S.J."/>
            <person name="Beiko R.G."/>
            <person name="Coutinho P."/>
            <person name="Dacks J.B."/>
            <person name="Durnford D.G."/>
            <person name="Fast N.M."/>
            <person name="Green B.R."/>
            <person name="Grisdale C."/>
            <person name="Hempe F."/>
            <person name="Henrissat B."/>
            <person name="Hoppner M.P."/>
            <person name="Ishida K.-I."/>
            <person name="Kim E."/>
            <person name="Koreny L."/>
            <person name="Kroth P.G."/>
            <person name="Liu Y."/>
            <person name="Malik S.-B."/>
            <person name="Maier U.G."/>
            <person name="McRose D."/>
            <person name="Mock T."/>
            <person name="Neilson J.A."/>
            <person name="Onodera N.T."/>
            <person name="Poole A.M."/>
            <person name="Pritham E.J."/>
            <person name="Richards T.A."/>
            <person name="Rocap G."/>
            <person name="Roy S.W."/>
            <person name="Sarai C."/>
            <person name="Schaack S."/>
            <person name="Shirato S."/>
            <person name="Slamovits C.H."/>
            <person name="Spencer D.F."/>
            <person name="Suzuki S."/>
            <person name="Worden A.Z."/>
            <person name="Zauner S."/>
            <person name="Barry K."/>
            <person name="Bell C."/>
            <person name="Bharti A.K."/>
            <person name="Crow J.A."/>
            <person name="Grimwood J."/>
            <person name="Kramer R."/>
            <person name="Lindquist E."/>
            <person name="Lucas S."/>
            <person name="Salamov A."/>
            <person name="McFadden G.I."/>
            <person name="Lane C.E."/>
            <person name="Keeling P.J."/>
            <person name="Gray M.W."/>
            <person name="Grigoriev I.V."/>
            <person name="Archibald J.M."/>
        </authorList>
    </citation>
    <scope>NUCLEOTIDE SEQUENCE</scope>
    <source>
        <strain evidence="6">CCMP2712</strain>
    </source>
</reference>
<dbReference type="PANTHER" id="PTHR12181:SF12">
    <property type="entry name" value="PHOSPHATIDATE PHOSPHATASE"/>
    <property type="match status" value="1"/>
</dbReference>
<proteinExistence type="inferred from homology"/>
<dbReference type="eggNOG" id="KOG2116">
    <property type="taxonomic scope" value="Eukaryota"/>
</dbReference>
<evidence type="ECO:0000313" key="6">
    <source>
        <dbReference type="Proteomes" id="UP000011087"/>
    </source>
</evidence>
<dbReference type="STRING" id="905079.L1JQB1"/>
<dbReference type="RefSeq" id="XP_005837340.1">
    <property type="nucleotide sequence ID" value="XM_005837283.1"/>
</dbReference>
<dbReference type="GeneID" id="17306921"/>
<dbReference type="AlphaFoldDB" id="L1JQB1"/>
<dbReference type="InterPro" id="IPR036412">
    <property type="entry name" value="HAD-like_sf"/>
</dbReference>
<sequence>MPLGSLGSLGWLKDGGRRRTGVMDIVIIMHDDGTMKSTGWHFRVGNDSLMTTWQTATVKVQINGVVSECLEMKVEKDGNCYFDKGDQGLSNVPSQDCLAQLDLQLGRNEVKFEAHTGSVLYEATASIFLWEATDPVVIFGVESSIFAKARLARGAEMITLGRHSGGSLGWEQPFEDVCELLVYLDASGYRIAFLTSSPMTWFDKIRSKMSNIRGHPVEDGRQKDPGDCYLRLPAGALLTSCDSSLRYVMNSVVGKGKYGLHDPVSALVDVFTADVADDASERAQPFVAAFGGSGTDVNFYLDAGVEANKIFVVSPSGSIEMKVCGGRKFQGYKEVIPFFVHNFPPVRGHFLTPTFVYNKEYKFPKRSRQPHEHTKTCPVPQKGIEGIEYSTAAVPSSTFKNCDHGEDFSPEEAETAIRPNFQTCDDDDPIDADEPDFTYSQHPEEGDGEEEEEEEEEEDQQAAVSIRTREQDRDSGAYQVAVTKGKTSDDGGVSEALDSRDVKCDGEQGSDAQSLASSTSDDEWM</sequence>
<evidence type="ECO:0000313" key="4">
    <source>
        <dbReference type="EMBL" id="EKX50360.1"/>
    </source>
</evidence>
<reference evidence="5" key="3">
    <citation type="submission" date="2016-03" db="UniProtKB">
        <authorList>
            <consortium name="EnsemblProtists"/>
        </authorList>
    </citation>
    <scope>IDENTIFICATION</scope>
</reference>
<feature type="region of interest" description="Disordered" evidence="2">
    <location>
        <begin position="401"/>
        <end position="525"/>
    </location>
</feature>
<dbReference type="SMART" id="SM00775">
    <property type="entry name" value="LNS2"/>
    <property type="match status" value="1"/>
</dbReference>
<protein>
    <recommendedName>
        <fullName evidence="3">LNS2/PITP domain-containing protein</fullName>
    </recommendedName>
</protein>
<dbReference type="OMA" id="EDSMMAS"/>
<dbReference type="InterPro" id="IPR007651">
    <property type="entry name" value="Lipin_N"/>
</dbReference>
<dbReference type="PaxDb" id="55529-EKX50360"/>
<dbReference type="InterPro" id="IPR013209">
    <property type="entry name" value="LNS2"/>
</dbReference>
<evidence type="ECO:0000259" key="3">
    <source>
        <dbReference type="SMART" id="SM00775"/>
    </source>
</evidence>
<feature type="compositionally biased region" description="Acidic residues" evidence="2">
    <location>
        <begin position="424"/>
        <end position="436"/>
    </location>
</feature>
<feature type="compositionally biased region" description="Polar residues" evidence="2">
    <location>
        <begin position="510"/>
        <end position="519"/>
    </location>
</feature>
<evidence type="ECO:0000313" key="5">
    <source>
        <dbReference type="EnsemblProtists" id="EKX50360"/>
    </source>
</evidence>
<feature type="compositionally biased region" description="Basic and acidic residues" evidence="2">
    <location>
        <begin position="497"/>
        <end position="506"/>
    </location>
</feature>
<dbReference type="SUPFAM" id="SSF56784">
    <property type="entry name" value="HAD-like"/>
    <property type="match status" value="1"/>
</dbReference>
<feature type="domain" description="LNS2/PITP" evidence="3">
    <location>
        <begin position="157"/>
        <end position="322"/>
    </location>
</feature>
<accession>L1JQB1</accession>
<dbReference type="KEGG" id="gtt:GUITHDRAFT_104170"/>
<organism evidence="4">
    <name type="scientific">Guillardia theta (strain CCMP2712)</name>
    <name type="common">Cryptophyte</name>
    <dbReference type="NCBI Taxonomy" id="905079"/>
    <lineage>
        <taxon>Eukaryota</taxon>
        <taxon>Cryptophyceae</taxon>
        <taxon>Pyrenomonadales</taxon>
        <taxon>Geminigeraceae</taxon>
        <taxon>Guillardia</taxon>
    </lineage>
</organism>
<dbReference type="Proteomes" id="UP000011087">
    <property type="component" value="Unassembled WGS sequence"/>
</dbReference>
<feature type="compositionally biased region" description="Acidic residues" evidence="2">
    <location>
        <begin position="446"/>
        <end position="460"/>
    </location>
</feature>
<dbReference type="Pfam" id="PF04571">
    <property type="entry name" value="Lipin_N"/>
    <property type="match status" value="1"/>
</dbReference>
<evidence type="ECO:0000256" key="1">
    <source>
        <dbReference type="ARBA" id="ARBA00005476"/>
    </source>
</evidence>
<reference evidence="4 6" key="1">
    <citation type="journal article" date="2012" name="Nature">
        <title>Algal genomes reveal evolutionary mosaicism and the fate of nucleomorphs.</title>
        <authorList>
            <consortium name="DOE Joint Genome Institute"/>
            <person name="Curtis B.A."/>
            <person name="Tanifuji G."/>
            <person name="Burki F."/>
            <person name="Gruber A."/>
            <person name="Irimia M."/>
            <person name="Maruyama S."/>
            <person name="Arias M.C."/>
            <person name="Ball S.G."/>
            <person name="Gile G.H."/>
            <person name="Hirakawa Y."/>
            <person name="Hopkins J.F."/>
            <person name="Kuo A."/>
            <person name="Rensing S.A."/>
            <person name="Schmutz J."/>
            <person name="Symeonidi A."/>
            <person name="Elias M."/>
            <person name="Eveleigh R.J."/>
            <person name="Herman E.K."/>
            <person name="Klute M.J."/>
            <person name="Nakayama T."/>
            <person name="Obornik M."/>
            <person name="Reyes-Prieto A."/>
            <person name="Armbrust E.V."/>
            <person name="Aves S.J."/>
            <person name="Beiko R.G."/>
            <person name="Coutinho P."/>
            <person name="Dacks J.B."/>
            <person name="Durnford D.G."/>
            <person name="Fast N.M."/>
            <person name="Green B.R."/>
            <person name="Grisdale C.J."/>
            <person name="Hempel F."/>
            <person name="Henrissat B."/>
            <person name="Hoppner M.P."/>
            <person name="Ishida K."/>
            <person name="Kim E."/>
            <person name="Koreny L."/>
            <person name="Kroth P.G."/>
            <person name="Liu Y."/>
            <person name="Malik S.B."/>
            <person name="Maier U.G."/>
            <person name="McRose D."/>
            <person name="Mock T."/>
            <person name="Neilson J.A."/>
            <person name="Onodera N.T."/>
            <person name="Poole A.M."/>
            <person name="Pritham E.J."/>
            <person name="Richards T.A."/>
            <person name="Rocap G."/>
            <person name="Roy S.W."/>
            <person name="Sarai C."/>
            <person name="Schaack S."/>
            <person name="Shirato S."/>
            <person name="Slamovits C.H."/>
            <person name="Spencer D.F."/>
            <person name="Suzuki S."/>
            <person name="Worden A.Z."/>
            <person name="Zauner S."/>
            <person name="Barry K."/>
            <person name="Bell C."/>
            <person name="Bharti A.K."/>
            <person name="Crow J.A."/>
            <person name="Grimwood J."/>
            <person name="Kramer R."/>
            <person name="Lindquist E."/>
            <person name="Lucas S."/>
            <person name="Salamov A."/>
            <person name="McFadden G.I."/>
            <person name="Lane C.E."/>
            <person name="Keeling P.J."/>
            <person name="Gray M.W."/>
            <person name="Grigoriev I.V."/>
            <person name="Archibald J.M."/>
        </authorList>
    </citation>
    <scope>NUCLEOTIDE SEQUENCE</scope>
    <source>
        <strain evidence="4 6">CCMP2712</strain>
    </source>
</reference>
<dbReference type="EnsemblProtists" id="EKX50360">
    <property type="protein sequence ID" value="EKX50360"/>
    <property type="gene ID" value="GUITHDRAFT_104170"/>
</dbReference>
<dbReference type="InterPro" id="IPR031315">
    <property type="entry name" value="LNS2/PITP"/>
</dbReference>
<comment type="similarity">
    <text evidence="1">Belongs to the lipin family.</text>
</comment>
<gene>
    <name evidence="4" type="ORF">GUITHDRAFT_104170</name>
</gene>
<dbReference type="GO" id="GO:0008195">
    <property type="term" value="F:phosphatidate phosphatase activity"/>
    <property type="evidence" value="ECO:0007669"/>
    <property type="project" value="TreeGrafter"/>
</dbReference>
<keyword evidence="6" id="KW-1185">Reference proteome</keyword>
<dbReference type="EMBL" id="JH992979">
    <property type="protein sequence ID" value="EKX50360.1"/>
    <property type="molecule type" value="Genomic_DNA"/>
</dbReference>